<sequence length="182" mass="19152">MRKSILLISVLIFTHINSYGALTKQSSMVGQELASQIRMSVKIATCLPATIDNIAFGALDSATVLSGEIEGHTTLSLDCSGTIVPQRVSLLFEPATPHLTMGASGYIGSVNNTLGYLVAWEDSQVGNIGAGVPMGKELLLKKPTASLMKVKLKVKPIALPIGSNSVTLGSGSTHITIKIKYL</sequence>
<name>A0A4R3NM08_9GAMM</name>
<accession>A0A4R3NM08</accession>
<evidence type="ECO:0000313" key="2">
    <source>
        <dbReference type="Proteomes" id="UP000295055"/>
    </source>
</evidence>
<dbReference type="Proteomes" id="UP000295055">
    <property type="component" value="Unassembled WGS sequence"/>
</dbReference>
<reference evidence="1 2" key="1">
    <citation type="submission" date="2019-03" db="EMBL/GenBank/DDBJ databases">
        <title>Genomic analyses of the natural microbiome of Caenorhabditis elegans.</title>
        <authorList>
            <person name="Samuel B."/>
        </authorList>
    </citation>
    <scope>NUCLEOTIDE SEQUENCE [LARGE SCALE GENOMIC DNA]</scope>
    <source>
        <strain evidence="1 2">JUb102</strain>
    </source>
</reference>
<dbReference type="RefSeq" id="WP_132496818.1">
    <property type="nucleotide sequence ID" value="NZ_SMAS01000008.1"/>
</dbReference>
<organism evidence="1 2">
    <name type="scientific">Providencia alcalifaciens</name>
    <dbReference type="NCBI Taxonomy" id="126385"/>
    <lineage>
        <taxon>Bacteria</taxon>
        <taxon>Pseudomonadati</taxon>
        <taxon>Pseudomonadota</taxon>
        <taxon>Gammaproteobacteria</taxon>
        <taxon>Enterobacterales</taxon>
        <taxon>Morganellaceae</taxon>
        <taxon>Providencia</taxon>
    </lineage>
</organism>
<dbReference type="EMBL" id="SMAS01000008">
    <property type="protein sequence ID" value="TCT30868.1"/>
    <property type="molecule type" value="Genomic_DNA"/>
</dbReference>
<dbReference type="OrthoDB" id="6466489at2"/>
<dbReference type="AlphaFoldDB" id="A0A4R3NM08"/>
<gene>
    <name evidence="1" type="ORF">EC835_10817</name>
</gene>
<comment type="caution">
    <text evidence="1">The sequence shown here is derived from an EMBL/GenBank/DDBJ whole genome shotgun (WGS) entry which is preliminary data.</text>
</comment>
<protein>
    <recommendedName>
        <fullName evidence="3">Fimbrial protein</fullName>
    </recommendedName>
</protein>
<evidence type="ECO:0000313" key="1">
    <source>
        <dbReference type="EMBL" id="TCT30868.1"/>
    </source>
</evidence>
<evidence type="ECO:0008006" key="3">
    <source>
        <dbReference type="Google" id="ProtNLM"/>
    </source>
</evidence>
<proteinExistence type="predicted"/>